<protein>
    <submittedName>
        <fullName evidence="7">Forkhead box protein I1-like</fullName>
    </submittedName>
</protein>
<keyword evidence="6" id="KW-1185">Reference proteome</keyword>
<dbReference type="PROSITE" id="PS00658">
    <property type="entry name" value="FORK_HEAD_2"/>
    <property type="match status" value="1"/>
</dbReference>
<dbReference type="Pfam" id="PF00250">
    <property type="entry name" value="Forkhead"/>
    <property type="match status" value="1"/>
</dbReference>
<dbReference type="InterPro" id="IPR030456">
    <property type="entry name" value="TF_fork_head_CS_2"/>
</dbReference>
<dbReference type="Proteomes" id="UP000695022">
    <property type="component" value="Unplaced"/>
</dbReference>
<dbReference type="PANTHER" id="PTHR11829">
    <property type="entry name" value="FORKHEAD BOX PROTEIN"/>
    <property type="match status" value="1"/>
</dbReference>
<evidence type="ECO:0000256" key="3">
    <source>
        <dbReference type="PROSITE-ProRule" id="PRU00089"/>
    </source>
</evidence>
<keyword evidence="1 3" id="KW-0238">DNA-binding</keyword>
<feature type="region of interest" description="Disordered" evidence="4">
    <location>
        <begin position="1"/>
        <end position="22"/>
    </location>
</feature>
<dbReference type="PRINTS" id="PR00053">
    <property type="entry name" value="FORKHEAD"/>
</dbReference>
<dbReference type="InterPro" id="IPR036390">
    <property type="entry name" value="WH_DNA-bd_sf"/>
</dbReference>
<feature type="domain" description="Fork-head" evidence="5">
    <location>
        <begin position="38"/>
        <end position="132"/>
    </location>
</feature>
<dbReference type="InterPro" id="IPR036388">
    <property type="entry name" value="WH-like_DNA-bd_sf"/>
</dbReference>
<gene>
    <name evidence="7" type="primary">LOC106816233</name>
</gene>
<dbReference type="Gene3D" id="1.10.10.10">
    <property type="entry name" value="Winged helix-like DNA-binding domain superfamily/Winged helix DNA-binding domain"/>
    <property type="match status" value="1"/>
</dbReference>
<dbReference type="PANTHER" id="PTHR11829:SF343">
    <property type="entry name" value="FORK-HEAD DOMAIN-CONTAINING PROTEIN"/>
    <property type="match status" value="1"/>
</dbReference>
<organism evidence="6 7">
    <name type="scientific">Priapulus caudatus</name>
    <name type="common">Priapulid worm</name>
    <dbReference type="NCBI Taxonomy" id="37621"/>
    <lineage>
        <taxon>Eukaryota</taxon>
        <taxon>Metazoa</taxon>
        <taxon>Ecdysozoa</taxon>
        <taxon>Scalidophora</taxon>
        <taxon>Priapulida</taxon>
        <taxon>Priapulimorpha</taxon>
        <taxon>Priapulimorphida</taxon>
        <taxon>Priapulidae</taxon>
        <taxon>Priapulus</taxon>
    </lineage>
</organism>
<evidence type="ECO:0000313" key="6">
    <source>
        <dbReference type="Proteomes" id="UP000695022"/>
    </source>
</evidence>
<evidence type="ECO:0000256" key="1">
    <source>
        <dbReference type="ARBA" id="ARBA00023125"/>
    </source>
</evidence>
<dbReference type="InterPro" id="IPR001766">
    <property type="entry name" value="Fork_head_dom"/>
</dbReference>
<dbReference type="InterPro" id="IPR047519">
    <property type="entry name" value="FH_FOXQ2-like"/>
</dbReference>
<evidence type="ECO:0000313" key="7">
    <source>
        <dbReference type="RefSeq" id="XP_014676297.1"/>
    </source>
</evidence>
<dbReference type="RefSeq" id="XP_014676297.1">
    <property type="nucleotide sequence ID" value="XM_014820811.1"/>
</dbReference>
<dbReference type="InterPro" id="IPR050211">
    <property type="entry name" value="FOX_domain-containing"/>
</dbReference>
<dbReference type="GeneID" id="106816233"/>
<proteinExistence type="predicted"/>
<feature type="DNA-binding region" description="Fork-head" evidence="3">
    <location>
        <begin position="38"/>
        <end position="132"/>
    </location>
</feature>
<dbReference type="PROSITE" id="PS50039">
    <property type="entry name" value="FORK_HEAD_3"/>
    <property type="match status" value="1"/>
</dbReference>
<comment type="subcellular location">
    <subcellularLocation>
        <location evidence="3">Nucleus</location>
    </subcellularLocation>
</comment>
<dbReference type="CDD" id="cd20035">
    <property type="entry name" value="FH_FOXQ2-like"/>
    <property type="match status" value="1"/>
</dbReference>
<dbReference type="SMART" id="SM00339">
    <property type="entry name" value="FH"/>
    <property type="match status" value="1"/>
</dbReference>
<evidence type="ECO:0000259" key="5">
    <source>
        <dbReference type="PROSITE" id="PS50039"/>
    </source>
</evidence>
<keyword evidence="2 3" id="KW-0539">Nucleus</keyword>
<evidence type="ECO:0000256" key="2">
    <source>
        <dbReference type="ARBA" id="ARBA00023242"/>
    </source>
</evidence>
<name>A0ABM1EVS6_PRICU</name>
<sequence length="323" mass="35239">MAEGRPLMSSSPMSRQPTPTENATAAAAATIAENEEKKPDLSYSSLIAMAILSSREGRMQLYEIYAYIQKHFVYFAKVKDTTWKNSVRHNLSLNSAFTKVGRRDNGRGHYWGIHPKKVGSFLQGKFRGRMGRKLNPDSDSEVLRKIQESVSPSVAATPPPMQLPQTPIRPYPATPDSGYGSPLGLSFRGRADVFGGMTTPSTLANATTVCAGRAPLYGVTTEQTQRYATDDALGVMPTWYADALRHADKENHATAQTSQMSCRYSQPSYVSGHVPCAEASLQPHPASPWMHGSPYPWQHVAASTPLMGVPVIPFPGMYGSFIG</sequence>
<evidence type="ECO:0000256" key="4">
    <source>
        <dbReference type="SAM" id="MobiDB-lite"/>
    </source>
</evidence>
<reference evidence="7" key="1">
    <citation type="submission" date="2025-08" db="UniProtKB">
        <authorList>
            <consortium name="RefSeq"/>
        </authorList>
    </citation>
    <scope>IDENTIFICATION</scope>
</reference>
<accession>A0ABM1EVS6</accession>
<dbReference type="SUPFAM" id="SSF46785">
    <property type="entry name" value="Winged helix' DNA-binding domain"/>
    <property type="match status" value="1"/>
</dbReference>